<evidence type="ECO:0000256" key="1">
    <source>
        <dbReference type="SAM" id="MobiDB-lite"/>
    </source>
</evidence>
<sequence>MDYVSDRQCGVPLYYHRDTCKPFDGDLIEFVRGETVCVPMPRDQFANYIGAFFRERSHPASSLHVNGQWKKGAGGGQASFSFPLWGPRDNMSYILNAEDWMIELYRYDPFQMCKDMLDWTKPYRFEVVRDHYVRLRFLRPVDMTESCHWSLLTQLQKDSFKQLANRILKERDWTPTHAYFYLPVGTTSWDKTTTPLTAGSTKSTSMQDKPTQHGAGFTPNQDKSTPISLDAGSVAGPSSEKVF</sequence>
<gene>
    <name evidence="2" type="ORF">JTE90_003407</name>
</gene>
<name>A0AAV6TZJ2_9ARAC</name>
<dbReference type="Proteomes" id="UP000827092">
    <property type="component" value="Unassembled WGS sequence"/>
</dbReference>
<proteinExistence type="predicted"/>
<feature type="compositionally biased region" description="Polar residues" evidence="1">
    <location>
        <begin position="193"/>
        <end position="209"/>
    </location>
</feature>
<dbReference type="EMBL" id="JAFNEN010000849">
    <property type="protein sequence ID" value="KAG8176776.1"/>
    <property type="molecule type" value="Genomic_DNA"/>
</dbReference>
<organism evidence="2 3">
    <name type="scientific">Oedothorax gibbosus</name>
    <dbReference type="NCBI Taxonomy" id="931172"/>
    <lineage>
        <taxon>Eukaryota</taxon>
        <taxon>Metazoa</taxon>
        <taxon>Ecdysozoa</taxon>
        <taxon>Arthropoda</taxon>
        <taxon>Chelicerata</taxon>
        <taxon>Arachnida</taxon>
        <taxon>Araneae</taxon>
        <taxon>Araneomorphae</taxon>
        <taxon>Entelegynae</taxon>
        <taxon>Araneoidea</taxon>
        <taxon>Linyphiidae</taxon>
        <taxon>Erigoninae</taxon>
        <taxon>Oedothorax</taxon>
    </lineage>
</organism>
<reference evidence="2 3" key="1">
    <citation type="journal article" date="2022" name="Nat. Ecol. Evol.">
        <title>A masculinizing supergene underlies an exaggerated male reproductive morph in a spider.</title>
        <authorList>
            <person name="Hendrickx F."/>
            <person name="De Corte Z."/>
            <person name="Sonet G."/>
            <person name="Van Belleghem S.M."/>
            <person name="Kostlbacher S."/>
            <person name="Vangestel C."/>
        </authorList>
    </citation>
    <scope>NUCLEOTIDE SEQUENCE [LARGE SCALE GENOMIC DNA]</scope>
    <source>
        <strain evidence="2">W744_W776</strain>
    </source>
</reference>
<evidence type="ECO:0000313" key="2">
    <source>
        <dbReference type="EMBL" id="KAG8176776.1"/>
    </source>
</evidence>
<dbReference type="AlphaFoldDB" id="A0AAV6TZJ2"/>
<feature type="region of interest" description="Disordered" evidence="1">
    <location>
        <begin position="193"/>
        <end position="243"/>
    </location>
</feature>
<protein>
    <submittedName>
        <fullName evidence="2">Uncharacterized protein</fullName>
    </submittedName>
</protein>
<evidence type="ECO:0000313" key="3">
    <source>
        <dbReference type="Proteomes" id="UP000827092"/>
    </source>
</evidence>
<accession>A0AAV6TZJ2</accession>
<keyword evidence="3" id="KW-1185">Reference proteome</keyword>
<feature type="compositionally biased region" description="Polar residues" evidence="1">
    <location>
        <begin position="218"/>
        <end position="227"/>
    </location>
</feature>
<comment type="caution">
    <text evidence="2">The sequence shown here is derived from an EMBL/GenBank/DDBJ whole genome shotgun (WGS) entry which is preliminary data.</text>
</comment>